<name>A0A177HW23_9ACTN</name>
<evidence type="ECO:0000256" key="1">
    <source>
        <dbReference type="SAM" id="SignalP"/>
    </source>
</evidence>
<feature type="chain" id="PRO_5008063265" evidence="1">
    <location>
        <begin position="31"/>
        <end position="99"/>
    </location>
</feature>
<keyword evidence="3" id="KW-1185">Reference proteome</keyword>
<comment type="caution">
    <text evidence="2">The sequence shown here is derived from an EMBL/GenBank/DDBJ whole genome shotgun (WGS) entry which is preliminary data.</text>
</comment>
<dbReference type="PATRIC" id="fig|1716141.3.peg.1801"/>
<gene>
    <name evidence="2" type="ORF">STSP_17170</name>
</gene>
<keyword evidence="1" id="KW-0732">Signal</keyword>
<protein>
    <submittedName>
        <fullName evidence="2">Bacteriocin</fullName>
    </submittedName>
</protein>
<dbReference type="InterPro" id="IPR006540">
    <property type="entry name" value="Lactococcin_972"/>
</dbReference>
<dbReference type="OrthoDB" id="3432275at2"/>
<feature type="signal peptide" evidence="1">
    <location>
        <begin position="1"/>
        <end position="30"/>
    </location>
</feature>
<dbReference type="Proteomes" id="UP000077381">
    <property type="component" value="Unassembled WGS sequence"/>
</dbReference>
<dbReference type="RefSeq" id="WP_067274167.1">
    <property type="nucleotide sequence ID" value="NZ_LOHS01000053.1"/>
</dbReference>
<dbReference type="EMBL" id="LOHS01000053">
    <property type="protein sequence ID" value="OAH14880.1"/>
    <property type="molecule type" value="Genomic_DNA"/>
</dbReference>
<dbReference type="AlphaFoldDB" id="A0A177HW23"/>
<dbReference type="Gene3D" id="2.60.40.2850">
    <property type="match status" value="1"/>
</dbReference>
<accession>A0A177HW23</accession>
<dbReference type="Pfam" id="PF09683">
    <property type="entry name" value="Lactococcin_972"/>
    <property type="match status" value="1"/>
</dbReference>
<proteinExistence type="predicted"/>
<organism evidence="2 3">
    <name type="scientific">Streptomyces jeddahensis</name>
    <dbReference type="NCBI Taxonomy" id="1716141"/>
    <lineage>
        <taxon>Bacteria</taxon>
        <taxon>Bacillati</taxon>
        <taxon>Actinomycetota</taxon>
        <taxon>Actinomycetes</taxon>
        <taxon>Kitasatosporales</taxon>
        <taxon>Streptomycetaceae</taxon>
        <taxon>Streptomyces</taxon>
    </lineage>
</organism>
<evidence type="ECO:0000313" key="2">
    <source>
        <dbReference type="EMBL" id="OAH14880.1"/>
    </source>
</evidence>
<sequence>MGVEVKITRSLKLAAAAGVLVVAGATPALATVVSVGGGTWDYGAGTAIVWSDYYHKDKCHGSTSVGEWIDSDEAAKGSWSITQADVALYGNESYYRTSC</sequence>
<dbReference type="STRING" id="1716141.STSP_17170"/>
<reference evidence="2 3" key="1">
    <citation type="submission" date="2015-12" db="EMBL/GenBank/DDBJ databases">
        <title>Genome sequence of Streptomyces sp. G25.</title>
        <authorList>
            <person name="Poehlein A."/>
            <person name="Roettig A."/>
            <person name="Hiessl S."/>
            <person name="Hauschild P."/>
            <person name="Schauer J."/>
            <person name="Madkour M.H."/>
            <person name="Al-Ansari A.M."/>
            <person name="Almakishah N.H."/>
            <person name="Steinbuechel A."/>
            <person name="Daniel R."/>
        </authorList>
    </citation>
    <scope>NUCLEOTIDE SEQUENCE [LARGE SCALE GENOMIC DNA]</scope>
    <source>
        <strain evidence="3">G25(2015)</strain>
    </source>
</reference>
<evidence type="ECO:0000313" key="3">
    <source>
        <dbReference type="Proteomes" id="UP000077381"/>
    </source>
</evidence>